<dbReference type="SMART" id="SM00862">
    <property type="entry name" value="Trans_reg_C"/>
    <property type="match status" value="1"/>
</dbReference>
<evidence type="ECO:0000259" key="10">
    <source>
        <dbReference type="PROSITE" id="PS50110"/>
    </source>
</evidence>
<keyword evidence="2" id="KW-0963">Cytoplasm</keyword>
<dbReference type="Gene3D" id="1.10.10.10">
    <property type="entry name" value="Winged helix-like DNA-binding domain superfamily/Winged helix DNA-binding domain"/>
    <property type="match status" value="1"/>
</dbReference>
<dbReference type="SUPFAM" id="SSF52172">
    <property type="entry name" value="CheY-like"/>
    <property type="match status" value="1"/>
</dbReference>
<proteinExistence type="predicted"/>
<dbReference type="FunFam" id="3.40.50.2300:FF:000001">
    <property type="entry name" value="DNA-binding response regulator PhoB"/>
    <property type="match status" value="1"/>
</dbReference>
<comment type="subcellular location">
    <subcellularLocation>
        <location evidence="1">Cytoplasm</location>
    </subcellularLocation>
</comment>
<accession>A0A0L8ADR5</accession>
<gene>
    <name evidence="12" type="ORF">W7K_04300</name>
</gene>
<dbReference type="InterPro" id="IPR001867">
    <property type="entry name" value="OmpR/PhoB-type_DNA-bd"/>
</dbReference>
<evidence type="ECO:0000256" key="3">
    <source>
        <dbReference type="ARBA" id="ARBA00022553"/>
    </source>
</evidence>
<feature type="domain" description="OmpR/PhoB-type" evidence="11">
    <location>
        <begin position="137"/>
        <end position="237"/>
    </location>
</feature>
<evidence type="ECO:0000313" key="12">
    <source>
        <dbReference type="EMBL" id="KOF00523.1"/>
    </source>
</evidence>
<dbReference type="Pfam" id="PF00486">
    <property type="entry name" value="Trans_reg_C"/>
    <property type="match status" value="1"/>
</dbReference>
<dbReference type="GO" id="GO:0006355">
    <property type="term" value="P:regulation of DNA-templated transcription"/>
    <property type="evidence" value="ECO:0007669"/>
    <property type="project" value="InterPro"/>
</dbReference>
<comment type="caution">
    <text evidence="12">The sequence shown here is derived from an EMBL/GenBank/DDBJ whole genome shotgun (WGS) entry which is preliminary data.</text>
</comment>
<dbReference type="AlphaFoldDB" id="A0A0L8ADR5"/>
<dbReference type="Gene3D" id="3.40.50.2300">
    <property type="match status" value="1"/>
</dbReference>
<evidence type="ECO:0000256" key="9">
    <source>
        <dbReference type="PROSITE-ProRule" id="PRU01091"/>
    </source>
</evidence>
<dbReference type="InterPro" id="IPR039420">
    <property type="entry name" value="WalR-like"/>
</dbReference>
<evidence type="ECO:0000256" key="8">
    <source>
        <dbReference type="PROSITE-ProRule" id="PRU00169"/>
    </source>
</evidence>
<evidence type="ECO:0000256" key="4">
    <source>
        <dbReference type="ARBA" id="ARBA00023012"/>
    </source>
</evidence>
<evidence type="ECO:0000313" key="13">
    <source>
        <dbReference type="Proteomes" id="UP000036890"/>
    </source>
</evidence>
<dbReference type="GO" id="GO:0000156">
    <property type="term" value="F:phosphorelay response regulator activity"/>
    <property type="evidence" value="ECO:0007669"/>
    <property type="project" value="TreeGrafter"/>
</dbReference>
<evidence type="ECO:0000256" key="1">
    <source>
        <dbReference type="ARBA" id="ARBA00004496"/>
    </source>
</evidence>
<dbReference type="InterPro" id="IPR011006">
    <property type="entry name" value="CheY-like_superfamily"/>
</dbReference>
<dbReference type="PROSITE" id="PS50110">
    <property type="entry name" value="RESPONSE_REGULATORY"/>
    <property type="match status" value="1"/>
</dbReference>
<evidence type="ECO:0000256" key="5">
    <source>
        <dbReference type="ARBA" id="ARBA00023015"/>
    </source>
</evidence>
<keyword evidence="4" id="KW-0902">Two-component regulatory system</keyword>
<feature type="modified residue" description="4-aspartylphosphate" evidence="8">
    <location>
        <position position="58"/>
    </location>
</feature>
<dbReference type="GO" id="GO:0032993">
    <property type="term" value="C:protein-DNA complex"/>
    <property type="evidence" value="ECO:0007669"/>
    <property type="project" value="TreeGrafter"/>
</dbReference>
<dbReference type="Gene3D" id="6.10.250.690">
    <property type="match status" value="1"/>
</dbReference>
<dbReference type="PROSITE" id="PS51755">
    <property type="entry name" value="OMPR_PHOB"/>
    <property type="match status" value="1"/>
</dbReference>
<keyword evidence="7" id="KW-0804">Transcription</keyword>
<evidence type="ECO:0000256" key="2">
    <source>
        <dbReference type="ARBA" id="ARBA00022490"/>
    </source>
</evidence>
<reference evidence="12 13" key="1">
    <citation type="journal article" date="2012" name="J. Bacteriol.">
        <title>Genome sequence of a novel nicotine-degrading strain, Pseudomonas geniculata N1.</title>
        <authorList>
            <person name="Tang H."/>
            <person name="Yu H."/>
            <person name="Tai C."/>
            <person name="Huang K."/>
            <person name="Liu Y."/>
            <person name="Wang L."/>
            <person name="Yao Y."/>
            <person name="Wu G."/>
            <person name="Xu P."/>
        </authorList>
    </citation>
    <scope>NUCLEOTIDE SEQUENCE [LARGE SCALE GENOMIC DNA]</scope>
    <source>
        <strain evidence="12 13">N1</strain>
    </source>
</reference>
<keyword evidence="6 9" id="KW-0238">DNA-binding</keyword>
<keyword evidence="3 8" id="KW-0597">Phosphoprotein</keyword>
<dbReference type="RefSeq" id="WP_005408779.1">
    <property type="nucleotide sequence ID" value="NZ_AJLO02000010.1"/>
</dbReference>
<dbReference type="CDD" id="cd00383">
    <property type="entry name" value="trans_reg_C"/>
    <property type="match status" value="1"/>
</dbReference>
<dbReference type="Proteomes" id="UP000036890">
    <property type="component" value="Unassembled WGS sequence"/>
</dbReference>
<keyword evidence="5" id="KW-0805">Transcription regulation</keyword>
<feature type="DNA-binding region" description="OmpR/PhoB-type" evidence="9">
    <location>
        <begin position="137"/>
        <end position="237"/>
    </location>
</feature>
<dbReference type="InterPro" id="IPR016032">
    <property type="entry name" value="Sig_transdc_resp-reg_C-effctor"/>
</dbReference>
<sequence>METENTMHRLLIVDDDNDIRTLLAEQLGRAGYQVSTAADGTAMRQLLDREHVDLIVLDLNLPREDGLTLCRDLRARSNTPVIMLTARAEPIDRVLGLEMGADDYLAKPFEPRELLARIRNVLRRTEALPANLEPLAVRRARFSRWVFDLEHRHLVDPDDRVVVLSGAEFRLLRVFIAHANKVLSREQLVALSSGRNYEAQDRAIDLQVSRLRNKLGDDGGPDGLIKTVRNEGYVLASSVNLE</sequence>
<feature type="domain" description="Response regulatory" evidence="10">
    <location>
        <begin position="9"/>
        <end position="122"/>
    </location>
</feature>
<dbReference type="EMBL" id="AJLO02000010">
    <property type="protein sequence ID" value="KOF00523.1"/>
    <property type="molecule type" value="Genomic_DNA"/>
</dbReference>
<dbReference type="InterPro" id="IPR036388">
    <property type="entry name" value="WH-like_DNA-bd_sf"/>
</dbReference>
<dbReference type="FunFam" id="1.10.10.10:FF:000099">
    <property type="entry name" value="Two-component system response regulator TorR"/>
    <property type="match status" value="1"/>
</dbReference>
<dbReference type="OrthoDB" id="9802426at2"/>
<dbReference type="SMART" id="SM00448">
    <property type="entry name" value="REC"/>
    <property type="match status" value="1"/>
</dbReference>
<organism evidence="12 13">
    <name type="scientific">Stenotrophomonas geniculata N1</name>
    <dbReference type="NCBI Taxonomy" id="1167641"/>
    <lineage>
        <taxon>Bacteria</taxon>
        <taxon>Pseudomonadati</taxon>
        <taxon>Pseudomonadota</taxon>
        <taxon>Gammaproteobacteria</taxon>
        <taxon>Lysobacterales</taxon>
        <taxon>Lysobacteraceae</taxon>
        <taxon>Stenotrophomonas</taxon>
    </lineage>
</organism>
<evidence type="ECO:0000256" key="7">
    <source>
        <dbReference type="ARBA" id="ARBA00023163"/>
    </source>
</evidence>
<name>A0A0L8ADR5_9GAMM</name>
<dbReference type="GeneID" id="93707107"/>
<dbReference type="GO" id="GO:0005829">
    <property type="term" value="C:cytosol"/>
    <property type="evidence" value="ECO:0007669"/>
    <property type="project" value="TreeGrafter"/>
</dbReference>
<dbReference type="InterPro" id="IPR001789">
    <property type="entry name" value="Sig_transdc_resp-reg_receiver"/>
</dbReference>
<evidence type="ECO:0000256" key="6">
    <source>
        <dbReference type="ARBA" id="ARBA00023125"/>
    </source>
</evidence>
<evidence type="ECO:0000259" key="11">
    <source>
        <dbReference type="PROSITE" id="PS51755"/>
    </source>
</evidence>
<dbReference type="PANTHER" id="PTHR48111:SF4">
    <property type="entry name" value="DNA-BINDING DUAL TRANSCRIPTIONAL REGULATOR OMPR"/>
    <property type="match status" value="1"/>
</dbReference>
<dbReference type="SUPFAM" id="SSF46894">
    <property type="entry name" value="C-terminal effector domain of the bipartite response regulators"/>
    <property type="match status" value="1"/>
</dbReference>
<dbReference type="GO" id="GO:0000976">
    <property type="term" value="F:transcription cis-regulatory region binding"/>
    <property type="evidence" value="ECO:0007669"/>
    <property type="project" value="TreeGrafter"/>
</dbReference>
<dbReference type="Pfam" id="PF00072">
    <property type="entry name" value="Response_reg"/>
    <property type="match status" value="1"/>
</dbReference>
<protein>
    <submittedName>
        <fullName evidence="12">Transcriptional regulator</fullName>
    </submittedName>
</protein>
<dbReference type="PANTHER" id="PTHR48111">
    <property type="entry name" value="REGULATOR OF RPOS"/>
    <property type="match status" value="1"/>
</dbReference>